<comment type="caution">
    <text evidence="8">The sequence shown here is derived from an EMBL/GenBank/DDBJ whole genome shotgun (WGS) entry which is preliminary data.</text>
</comment>
<organism evidence="8 9">
    <name type="scientific">Actinoallomurus vinaceus</name>
    <dbReference type="NCBI Taxonomy" id="1080074"/>
    <lineage>
        <taxon>Bacteria</taxon>
        <taxon>Bacillati</taxon>
        <taxon>Actinomycetota</taxon>
        <taxon>Actinomycetes</taxon>
        <taxon>Streptosporangiales</taxon>
        <taxon>Thermomonosporaceae</taxon>
        <taxon>Actinoallomurus</taxon>
    </lineage>
</organism>
<accession>A0ABP8UGV1</accession>
<keyword evidence="9" id="KW-1185">Reference proteome</keyword>
<feature type="transmembrane region" description="Helical" evidence="7">
    <location>
        <begin position="149"/>
        <end position="170"/>
    </location>
</feature>
<feature type="transmembrane region" description="Helical" evidence="7">
    <location>
        <begin position="60"/>
        <end position="81"/>
    </location>
</feature>
<feature type="transmembrane region" description="Helical" evidence="7">
    <location>
        <begin position="21"/>
        <end position="40"/>
    </location>
</feature>
<proteinExistence type="predicted"/>
<evidence type="ECO:0000313" key="8">
    <source>
        <dbReference type="EMBL" id="GAA4629971.1"/>
    </source>
</evidence>
<sequence>MASIPAGRFSRLWAAILPDPGPARLLALTSLLGSFGFGLYQSGSAIYFVRSAGMAENRVGLGLSLAGLAGLVFGILIGHLADRHGPRGVAIAMSVLKAAPLAVFPWVHAYWQFLLAAAVFGIADGGWSVANEAIIAGAITGSARIRASAYLRSVFNVGITAGAFCAGLALTADTRTAYLALFWGCVLASLTTAVSYLRLPRLPGVPPGEAPVRGLRAVRDLPYLAVAQISNVSLLSDTVLFVGLPLWLVSGTSAPRSLAAWLVALNTLLVVGLQVRAARSAETPTGAVRTQQWAFCALIVMCLLAGLAGYFSAWPASGLLVVSVVALTAGEMWGQGSRWALRFAFAPAGAQGQYGAAFRLGQVGPRVLGPVTVTALTSRWHFGGWLVLAAVFVAALAAGRPVISWAERTRAEPRDEPQPVESRQ</sequence>
<evidence type="ECO:0000256" key="6">
    <source>
        <dbReference type="ARBA" id="ARBA00023136"/>
    </source>
</evidence>
<evidence type="ECO:0000256" key="2">
    <source>
        <dbReference type="ARBA" id="ARBA00022448"/>
    </source>
</evidence>
<evidence type="ECO:0000313" key="9">
    <source>
        <dbReference type="Proteomes" id="UP001501442"/>
    </source>
</evidence>
<evidence type="ECO:0000256" key="1">
    <source>
        <dbReference type="ARBA" id="ARBA00004651"/>
    </source>
</evidence>
<keyword evidence="6 7" id="KW-0472">Membrane</keyword>
<dbReference type="Gene3D" id="1.20.1250.20">
    <property type="entry name" value="MFS general substrate transporter like domains"/>
    <property type="match status" value="1"/>
</dbReference>
<feature type="transmembrane region" description="Helical" evidence="7">
    <location>
        <begin position="176"/>
        <end position="197"/>
    </location>
</feature>
<dbReference type="InterPro" id="IPR011701">
    <property type="entry name" value="MFS"/>
</dbReference>
<feature type="transmembrane region" description="Helical" evidence="7">
    <location>
        <begin position="293"/>
        <end position="313"/>
    </location>
</feature>
<reference evidence="9" key="1">
    <citation type="journal article" date="2019" name="Int. J. Syst. Evol. Microbiol.">
        <title>The Global Catalogue of Microorganisms (GCM) 10K type strain sequencing project: providing services to taxonomists for standard genome sequencing and annotation.</title>
        <authorList>
            <consortium name="The Broad Institute Genomics Platform"/>
            <consortium name="The Broad Institute Genome Sequencing Center for Infectious Disease"/>
            <person name="Wu L."/>
            <person name="Ma J."/>
        </authorList>
    </citation>
    <scope>NUCLEOTIDE SEQUENCE [LARGE SCALE GENOMIC DNA]</scope>
    <source>
        <strain evidence="9">JCM 17939</strain>
    </source>
</reference>
<feature type="transmembrane region" description="Helical" evidence="7">
    <location>
        <begin position="382"/>
        <end position="403"/>
    </location>
</feature>
<protein>
    <submittedName>
        <fullName evidence="8">MFS transporter</fullName>
    </submittedName>
</protein>
<feature type="transmembrane region" description="Helical" evidence="7">
    <location>
        <begin position="113"/>
        <end position="137"/>
    </location>
</feature>
<evidence type="ECO:0000256" key="4">
    <source>
        <dbReference type="ARBA" id="ARBA00022692"/>
    </source>
</evidence>
<name>A0ABP8UGV1_9ACTN</name>
<keyword evidence="2" id="KW-0813">Transport</keyword>
<dbReference type="Pfam" id="PF07690">
    <property type="entry name" value="MFS_1"/>
    <property type="match status" value="1"/>
</dbReference>
<evidence type="ECO:0000256" key="7">
    <source>
        <dbReference type="SAM" id="Phobius"/>
    </source>
</evidence>
<dbReference type="InterPro" id="IPR036259">
    <property type="entry name" value="MFS_trans_sf"/>
</dbReference>
<keyword evidence="3" id="KW-1003">Cell membrane</keyword>
<feature type="transmembrane region" description="Helical" evidence="7">
    <location>
        <begin position="254"/>
        <end position="273"/>
    </location>
</feature>
<keyword evidence="4 7" id="KW-0812">Transmembrane</keyword>
<dbReference type="SUPFAM" id="SSF103473">
    <property type="entry name" value="MFS general substrate transporter"/>
    <property type="match status" value="1"/>
</dbReference>
<dbReference type="InterPro" id="IPR050171">
    <property type="entry name" value="MFS_Transporters"/>
</dbReference>
<dbReference type="RefSeq" id="WP_345433745.1">
    <property type="nucleotide sequence ID" value="NZ_BAABHK010000007.1"/>
</dbReference>
<feature type="transmembrane region" description="Helical" evidence="7">
    <location>
        <begin position="223"/>
        <end position="248"/>
    </location>
</feature>
<dbReference type="PANTHER" id="PTHR23517:SF2">
    <property type="entry name" value="MULTIDRUG RESISTANCE PROTEIN MDTH"/>
    <property type="match status" value="1"/>
</dbReference>
<dbReference type="Proteomes" id="UP001501442">
    <property type="component" value="Unassembled WGS sequence"/>
</dbReference>
<keyword evidence="5 7" id="KW-1133">Transmembrane helix</keyword>
<dbReference type="PANTHER" id="PTHR23517">
    <property type="entry name" value="RESISTANCE PROTEIN MDTM, PUTATIVE-RELATED-RELATED"/>
    <property type="match status" value="1"/>
</dbReference>
<comment type="subcellular location">
    <subcellularLocation>
        <location evidence="1">Cell membrane</location>
        <topology evidence="1">Multi-pass membrane protein</topology>
    </subcellularLocation>
</comment>
<evidence type="ECO:0000256" key="5">
    <source>
        <dbReference type="ARBA" id="ARBA00022989"/>
    </source>
</evidence>
<gene>
    <name evidence="8" type="ORF">GCM10023196_053470</name>
</gene>
<dbReference type="EMBL" id="BAABHK010000007">
    <property type="protein sequence ID" value="GAA4629971.1"/>
    <property type="molecule type" value="Genomic_DNA"/>
</dbReference>
<evidence type="ECO:0000256" key="3">
    <source>
        <dbReference type="ARBA" id="ARBA00022475"/>
    </source>
</evidence>